<dbReference type="AlphaFoldDB" id="A0A9P8PVX5"/>
<evidence type="ECO:0000313" key="2">
    <source>
        <dbReference type="Proteomes" id="UP000769528"/>
    </source>
</evidence>
<comment type="caution">
    <text evidence="1">The sequence shown here is derived from an EMBL/GenBank/DDBJ whole genome shotgun (WGS) entry which is preliminary data.</text>
</comment>
<reference evidence="1" key="2">
    <citation type="submission" date="2021-01" db="EMBL/GenBank/DDBJ databases">
        <authorList>
            <person name="Schikora-Tamarit M.A."/>
        </authorList>
    </citation>
    <scope>NUCLEOTIDE SEQUENCE</scope>
    <source>
        <strain evidence="1">CBS6341</strain>
    </source>
</reference>
<reference evidence="1" key="1">
    <citation type="journal article" date="2021" name="Open Biol.">
        <title>Shared evolutionary footprints suggest mitochondrial oxidative damage underlies multiple complex I losses in fungi.</title>
        <authorList>
            <person name="Schikora-Tamarit M.A."/>
            <person name="Marcet-Houben M."/>
            <person name="Nosek J."/>
            <person name="Gabaldon T."/>
        </authorList>
    </citation>
    <scope>NUCLEOTIDE SEQUENCE</scope>
    <source>
        <strain evidence="1">CBS6341</strain>
    </source>
</reference>
<dbReference type="Proteomes" id="UP000769528">
    <property type="component" value="Unassembled WGS sequence"/>
</dbReference>
<proteinExistence type="predicted"/>
<dbReference type="EMBL" id="JAEUBF010000310">
    <property type="protein sequence ID" value="KAH3679427.1"/>
    <property type="molecule type" value="Genomic_DNA"/>
</dbReference>
<keyword evidence="2" id="KW-1185">Reference proteome</keyword>
<sequence>MTIPYFEIPLMVLLLKVTFSTIPVAPETVLILNPFCEFVIVFPVAVTPLTVLSDLPPTEPIEIPCPPEQEFDKNLIFVPELIAKQSS</sequence>
<protein>
    <submittedName>
        <fullName evidence="1">Uncharacterized protein</fullName>
    </submittedName>
</protein>
<name>A0A9P8PVX5_9ASCO</name>
<gene>
    <name evidence="1" type="ORF">WICMUC_000972</name>
</gene>
<organism evidence="1 2">
    <name type="scientific">Wickerhamomyces mucosus</name>
    <dbReference type="NCBI Taxonomy" id="1378264"/>
    <lineage>
        <taxon>Eukaryota</taxon>
        <taxon>Fungi</taxon>
        <taxon>Dikarya</taxon>
        <taxon>Ascomycota</taxon>
        <taxon>Saccharomycotina</taxon>
        <taxon>Saccharomycetes</taxon>
        <taxon>Phaffomycetales</taxon>
        <taxon>Wickerhamomycetaceae</taxon>
        <taxon>Wickerhamomyces</taxon>
    </lineage>
</organism>
<evidence type="ECO:0000313" key="1">
    <source>
        <dbReference type="EMBL" id="KAH3679427.1"/>
    </source>
</evidence>
<accession>A0A9P8PVX5</accession>